<dbReference type="AlphaFoldDB" id="A0A2Z7AFN9"/>
<protein>
    <submittedName>
        <fullName evidence="1">Uncharacterized protein</fullName>
    </submittedName>
</protein>
<dbReference type="Proteomes" id="UP000250235">
    <property type="component" value="Unassembled WGS sequence"/>
</dbReference>
<sequence>MPTRVFPPTTNHSPLYIMFYVSLWIQWVARKTFSSFKVKEILPVCLWGLPTVVICTLRPSFQAKVLVFRGAMETLDIELNE</sequence>
<dbReference type="EMBL" id="KV015650">
    <property type="protein sequence ID" value="KZV20466.1"/>
    <property type="molecule type" value="Genomic_DNA"/>
</dbReference>
<name>A0A2Z7AFN9_9LAMI</name>
<evidence type="ECO:0000313" key="1">
    <source>
        <dbReference type="EMBL" id="KZV20466.1"/>
    </source>
</evidence>
<keyword evidence="2" id="KW-1185">Reference proteome</keyword>
<reference evidence="1 2" key="1">
    <citation type="journal article" date="2015" name="Proc. Natl. Acad. Sci. U.S.A.">
        <title>The resurrection genome of Boea hygrometrica: A blueprint for survival of dehydration.</title>
        <authorList>
            <person name="Xiao L."/>
            <person name="Yang G."/>
            <person name="Zhang L."/>
            <person name="Yang X."/>
            <person name="Zhao S."/>
            <person name="Ji Z."/>
            <person name="Zhou Q."/>
            <person name="Hu M."/>
            <person name="Wang Y."/>
            <person name="Chen M."/>
            <person name="Xu Y."/>
            <person name="Jin H."/>
            <person name="Xiao X."/>
            <person name="Hu G."/>
            <person name="Bao F."/>
            <person name="Hu Y."/>
            <person name="Wan P."/>
            <person name="Li L."/>
            <person name="Deng X."/>
            <person name="Kuang T."/>
            <person name="Xiang C."/>
            <person name="Zhu J.K."/>
            <person name="Oliver M.J."/>
            <person name="He Y."/>
        </authorList>
    </citation>
    <scope>NUCLEOTIDE SEQUENCE [LARGE SCALE GENOMIC DNA]</scope>
    <source>
        <strain evidence="2">cv. XS01</strain>
    </source>
</reference>
<accession>A0A2Z7AFN9</accession>
<organism evidence="1 2">
    <name type="scientific">Dorcoceras hygrometricum</name>
    <dbReference type="NCBI Taxonomy" id="472368"/>
    <lineage>
        <taxon>Eukaryota</taxon>
        <taxon>Viridiplantae</taxon>
        <taxon>Streptophyta</taxon>
        <taxon>Embryophyta</taxon>
        <taxon>Tracheophyta</taxon>
        <taxon>Spermatophyta</taxon>
        <taxon>Magnoliopsida</taxon>
        <taxon>eudicotyledons</taxon>
        <taxon>Gunneridae</taxon>
        <taxon>Pentapetalae</taxon>
        <taxon>asterids</taxon>
        <taxon>lamiids</taxon>
        <taxon>Lamiales</taxon>
        <taxon>Gesneriaceae</taxon>
        <taxon>Didymocarpoideae</taxon>
        <taxon>Trichosporeae</taxon>
        <taxon>Loxocarpinae</taxon>
        <taxon>Dorcoceras</taxon>
    </lineage>
</organism>
<proteinExistence type="predicted"/>
<evidence type="ECO:0000313" key="2">
    <source>
        <dbReference type="Proteomes" id="UP000250235"/>
    </source>
</evidence>
<gene>
    <name evidence="1" type="ORF">F511_26639</name>
</gene>